<accession>A0A369TE35</accession>
<dbReference type="PANTHER" id="PTHR43757">
    <property type="entry name" value="AMINOMETHYLTRANSFERASE"/>
    <property type="match status" value="1"/>
</dbReference>
<protein>
    <recommendedName>
        <fullName evidence="2">aminomethyltransferase</fullName>
        <ecNumber evidence="2">2.1.2.10</ecNumber>
    </recommendedName>
    <alternativeName>
        <fullName evidence="5">Glycine cleavage system T protein</fullName>
    </alternativeName>
</protein>
<reference evidence="10 11" key="1">
    <citation type="submission" date="2018-07" db="EMBL/GenBank/DDBJ databases">
        <title>Venubactetium sediminum gen. nov., sp. nov., isolated from a marine solar saltern.</title>
        <authorList>
            <person name="Wang S."/>
        </authorList>
    </citation>
    <scope>NUCLEOTIDE SEQUENCE [LARGE SCALE GENOMIC DNA]</scope>
    <source>
        <strain evidence="10 11">WD2A32</strain>
    </source>
</reference>
<feature type="domain" description="GCVT N-terminal" evidence="8">
    <location>
        <begin position="14"/>
        <end position="267"/>
    </location>
</feature>
<feature type="binding site" evidence="7">
    <location>
        <position position="205"/>
    </location>
    <ligand>
        <name>substrate</name>
    </ligand>
</feature>
<comment type="similarity">
    <text evidence="1">Belongs to the GcvT family.</text>
</comment>
<keyword evidence="11" id="KW-1185">Reference proteome</keyword>
<evidence type="ECO:0000256" key="2">
    <source>
        <dbReference type="ARBA" id="ARBA00012616"/>
    </source>
</evidence>
<dbReference type="GO" id="GO:0006546">
    <property type="term" value="P:glycine catabolic process"/>
    <property type="evidence" value="ECO:0007669"/>
    <property type="project" value="InterPro"/>
</dbReference>
<keyword evidence="10" id="KW-0489">Methyltransferase</keyword>
<dbReference type="InterPro" id="IPR006222">
    <property type="entry name" value="GCVT_N"/>
</dbReference>
<comment type="caution">
    <text evidence="10">The sequence shown here is derived from an EMBL/GenBank/DDBJ whole genome shotgun (WGS) entry which is preliminary data.</text>
</comment>
<evidence type="ECO:0000259" key="8">
    <source>
        <dbReference type="Pfam" id="PF01571"/>
    </source>
</evidence>
<evidence type="ECO:0000256" key="6">
    <source>
        <dbReference type="ARBA" id="ARBA00047665"/>
    </source>
</evidence>
<dbReference type="InterPro" id="IPR006223">
    <property type="entry name" value="GcvT"/>
</dbReference>
<evidence type="ECO:0000256" key="5">
    <source>
        <dbReference type="ARBA" id="ARBA00031395"/>
    </source>
</evidence>
<dbReference type="GO" id="GO:0004047">
    <property type="term" value="F:aminomethyltransferase activity"/>
    <property type="evidence" value="ECO:0007669"/>
    <property type="project" value="UniProtKB-EC"/>
</dbReference>
<dbReference type="GO" id="GO:0032259">
    <property type="term" value="P:methylation"/>
    <property type="evidence" value="ECO:0007669"/>
    <property type="project" value="UniProtKB-KW"/>
</dbReference>
<feature type="domain" description="Aminomethyltransferase C-terminal" evidence="9">
    <location>
        <begin position="291"/>
        <end position="370"/>
    </location>
</feature>
<evidence type="ECO:0000313" key="11">
    <source>
        <dbReference type="Proteomes" id="UP000253941"/>
    </source>
</evidence>
<dbReference type="RefSeq" id="WP_114580785.1">
    <property type="nucleotide sequence ID" value="NZ_QPMH01000002.1"/>
</dbReference>
<dbReference type="Pfam" id="PF01571">
    <property type="entry name" value="GCV_T"/>
    <property type="match status" value="1"/>
</dbReference>
<dbReference type="GO" id="GO:0008483">
    <property type="term" value="F:transaminase activity"/>
    <property type="evidence" value="ECO:0007669"/>
    <property type="project" value="UniProtKB-KW"/>
</dbReference>
<evidence type="ECO:0000256" key="1">
    <source>
        <dbReference type="ARBA" id="ARBA00008609"/>
    </source>
</evidence>
<dbReference type="Gene3D" id="3.30.1360.120">
    <property type="entry name" value="Probable tRNA modification gtpase trme, domain 1"/>
    <property type="match status" value="1"/>
</dbReference>
<dbReference type="SUPFAM" id="SSF103025">
    <property type="entry name" value="Folate-binding domain"/>
    <property type="match status" value="1"/>
</dbReference>
<comment type="catalytic activity">
    <reaction evidence="6">
        <text>N(6)-[(R)-S(8)-aminomethyldihydrolipoyl]-L-lysyl-[protein] + (6S)-5,6,7,8-tetrahydrofolate = N(6)-[(R)-dihydrolipoyl]-L-lysyl-[protein] + (6R)-5,10-methylene-5,6,7,8-tetrahydrofolate + NH4(+)</text>
        <dbReference type="Rhea" id="RHEA:16945"/>
        <dbReference type="Rhea" id="RHEA-COMP:10475"/>
        <dbReference type="Rhea" id="RHEA-COMP:10492"/>
        <dbReference type="ChEBI" id="CHEBI:15636"/>
        <dbReference type="ChEBI" id="CHEBI:28938"/>
        <dbReference type="ChEBI" id="CHEBI:57453"/>
        <dbReference type="ChEBI" id="CHEBI:83100"/>
        <dbReference type="ChEBI" id="CHEBI:83143"/>
        <dbReference type="EC" id="2.1.2.10"/>
    </reaction>
</comment>
<dbReference type="InterPro" id="IPR029043">
    <property type="entry name" value="GcvT/YgfZ_C"/>
</dbReference>
<dbReference type="Gene3D" id="2.40.30.110">
    <property type="entry name" value="Aminomethyltransferase beta-barrel domains"/>
    <property type="match status" value="1"/>
</dbReference>
<dbReference type="GO" id="GO:0008168">
    <property type="term" value="F:methyltransferase activity"/>
    <property type="evidence" value="ECO:0007669"/>
    <property type="project" value="UniProtKB-KW"/>
</dbReference>
<dbReference type="Proteomes" id="UP000253941">
    <property type="component" value="Unassembled WGS sequence"/>
</dbReference>
<dbReference type="SUPFAM" id="SSF101790">
    <property type="entry name" value="Aminomethyltransferase beta-barrel domain"/>
    <property type="match status" value="1"/>
</dbReference>
<sequence>MADPSDVNLKHTPLHALHVELGAKMVPFAGYEMPVQYPSGIVTEHNHTRAHAGLFDVSHMGQAFLRAGTQAADKAIECLVPGDIQALKPGRLRYTLLLNAEGGIIDDFMVTRPADGGDDLFLVVNAARKDVDFATIADKLGGTAGLEPLTDRALFALQGPEAVQVLRRLAPDCAGMAFMSGAAMRIDGVDALVSRSGYTGEDGFEISVPATEAEGLCRKLLSQPEVKPIGLGARDTLRLEAGLCLYGHDLDETTTPVEAGLAWTIGKRRRETGDFPGAERILRELKDGPARKRVGLRPEGKAPVREDAGLVDPADGRAIGNVTSGGYGPTVGAPIAMGYVETAYAAPDTEVHAMVRGKARPCRVVKPPFVEHGSKSTS</sequence>
<name>A0A369TE35_9PROT</name>
<dbReference type="EMBL" id="QPMH01000002">
    <property type="protein sequence ID" value="RDD63530.1"/>
    <property type="molecule type" value="Genomic_DNA"/>
</dbReference>
<keyword evidence="4 10" id="KW-0808">Transferase</keyword>
<dbReference type="Pfam" id="PF08669">
    <property type="entry name" value="GCV_T_C"/>
    <property type="match status" value="1"/>
</dbReference>
<dbReference type="FunFam" id="4.10.1250.10:FF:000002">
    <property type="entry name" value="Aminomethyltransferase"/>
    <property type="match status" value="1"/>
</dbReference>
<dbReference type="NCBIfam" id="NF001567">
    <property type="entry name" value="PRK00389.1"/>
    <property type="match status" value="1"/>
</dbReference>
<organism evidence="10 11">
    <name type="scientific">Ferruginivarius sediminum</name>
    <dbReference type="NCBI Taxonomy" id="2661937"/>
    <lineage>
        <taxon>Bacteria</taxon>
        <taxon>Pseudomonadati</taxon>
        <taxon>Pseudomonadota</taxon>
        <taxon>Alphaproteobacteria</taxon>
        <taxon>Rhodospirillales</taxon>
        <taxon>Rhodospirillaceae</taxon>
        <taxon>Ferruginivarius</taxon>
    </lineage>
</organism>
<dbReference type="Gene3D" id="4.10.1250.10">
    <property type="entry name" value="Aminomethyltransferase fragment"/>
    <property type="match status" value="1"/>
</dbReference>
<keyword evidence="3" id="KW-0032">Aminotransferase</keyword>
<dbReference type="NCBIfam" id="TIGR00528">
    <property type="entry name" value="gcvT"/>
    <property type="match status" value="1"/>
</dbReference>
<evidence type="ECO:0000256" key="3">
    <source>
        <dbReference type="ARBA" id="ARBA00022576"/>
    </source>
</evidence>
<dbReference type="Gene3D" id="3.30.70.1400">
    <property type="entry name" value="Aminomethyltransferase beta-barrel domains"/>
    <property type="match status" value="1"/>
</dbReference>
<dbReference type="AlphaFoldDB" id="A0A369TE35"/>
<evidence type="ECO:0000256" key="7">
    <source>
        <dbReference type="PIRSR" id="PIRSR006487-1"/>
    </source>
</evidence>
<dbReference type="NCBIfam" id="NF010093">
    <property type="entry name" value="PRK13579.1"/>
    <property type="match status" value="1"/>
</dbReference>
<evidence type="ECO:0000256" key="4">
    <source>
        <dbReference type="ARBA" id="ARBA00022679"/>
    </source>
</evidence>
<dbReference type="EC" id="2.1.2.10" evidence="2"/>
<gene>
    <name evidence="10" type="ORF">DRB17_03570</name>
</gene>
<dbReference type="PANTHER" id="PTHR43757:SF2">
    <property type="entry name" value="AMINOMETHYLTRANSFERASE, MITOCHONDRIAL"/>
    <property type="match status" value="1"/>
</dbReference>
<dbReference type="InterPro" id="IPR013977">
    <property type="entry name" value="GcvT_C"/>
</dbReference>
<proteinExistence type="inferred from homology"/>
<dbReference type="InterPro" id="IPR027266">
    <property type="entry name" value="TrmE/GcvT-like"/>
</dbReference>
<dbReference type="InterPro" id="IPR028896">
    <property type="entry name" value="GcvT/YgfZ/DmdA"/>
</dbReference>
<dbReference type="PIRSF" id="PIRSF006487">
    <property type="entry name" value="GcvT"/>
    <property type="match status" value="1"/>
</dbReference>
<evidence type="ECO:0000259" key="9">
    <source>
        <dbReference type="Pfam" id="PF08669"/>
    </source>
</evidence>
<dbReference type="GO" id="GO:0005960">
    <property type="term" value="C:glycine cleavage complex"/>
    <property type="evidence" value="ECO:0007669"/>
    <property type="project" value="InterPro"/>
</dbReference>
<evidence type="ECO:0000313" key="10">
    <source>
        <dbReference type="EMBL" id="RDD63530.1"/>
    </source>
</evidence>